<proteinExistence type="predicted"/>
<feature type="domain" description="Aminoglycoside phosphotransferase" evidence="1">
    <location>
        <begin position="136"/>
        <end position="357"/>
    </location>
</feature>
<accession>A0A508A4K5</accession>
<keyword evidence="2" id="KW-0808">Transferase</keyword>
<gene>
    <name evidence="2" type="ORF">FK256_05205</name>
</gene>
<reference evidence="2 3" key="1">
    <citation type="submission" date="2019-06" db="EMBL/GenBank/DDBJ databases">
        <title>Draft genome sequence of Actinomyces johnsonii CCUG 34287T.</title>
        <authorList>
            <person name="Salva-Serra F."/>
            <person name="Cardew S."/>
            <person name="Moore E."/>
        </authorList>
    </citation>
    <scope>NUCLEOTIDE SEQUENCE [LARGE SCALE GENOMIC DNA]</scope>
    <source>
        <strain evidence="2 3">CCUG 34287</strain>
    </source>
</reference>
<dbReference type="Pfam" id="PF01636">
    <property type="entry name" value="APH"/>
    <property type="match status" value="1"/>
</dbReference>
<evidence type="ECO:0000259" key="1">
    <source>
        <dbReference type="Pfam" id="PF01636"/>
    </source>
</evidence>
<dbReference type="Proteomes" id="UP000319010">
    <property type="component" value="Unassembled WGS sequence"/>
</dbReference>
<dbReference type="AlphaFoldDB" id="A0A508A4K5"/>
<dbReference type="Gene3D" id="3.90.1200.10">
    <property type="match status" value="1"/>
</dbReference>
<dbReference type="SUPFAM" id="SSF56112">
    <property type="entry name" value="Protein kinase-like (PK-like)"/>
    <property type="match status" value="1"/>
</dbReference>
<evidence type="ECO:0000313" key="3">
    <source>
        <dbReference type="Proteomes" id="UP000319010"/>
    </source>
</evidence>
<evidence type="ECO:0000313" key="2">
    <source>
        <dbReference type="EMBL" id="TQD43703.1"/>
    </source>
</evidence>
<comment type="caution">
    <text evidence="2">The sequence shown here is derived from an EMBL/GenBank/DDBJ whole genome shotgun (WGS) entry which is preliminary data.</text>
</comment>
<dbReference type="InterPro" id="IPR011009">
    <property type="entry name" value="Kinase-like_dom_sf"/>
</dbReference>
<protein>
    <submittedName>
        <fullName evidence="2">Aminoglycoside phosphotransferase family protein</fullName>
    </submittedName>
</protein>
<dbReference type="GO" id="GO:0016740">
    <property type="term" value="F:transferase activity"/>
    <property type="evidence" value="ECO:0007669"/>
    <property type="project" value="UniProtKB-KW"/>
</dbReference>
<dbReference type="InterPro" id="IPR002575">
    <property type="entry name" value="Aminoglycoside_PTrfase"/>
</dbReference>
<sequence length="414" mass="44334">MNPPAISAATTTVTTADAVCAVLDADRLSELLGQPVRAGRLRIKPNVSVLMSLTERSTGLTSGWARLLWPVSHSKAAQAERLATSLGLDQAPITRAAGGDLLLQSGPVHTDPKLAGPMADAARQGVLRSWEAGDVLRYNPSRRLVLRDGSTVLRMRAQAGNPADDVHRALSEFLPVPRLLDSEAVARCEGHVSLQQWCGDTNVAELSEESAAEHAISEVATESAADATRRVGALLAELHSCAEALKPDLVNRLPHRHPDPQDLAEVHARQFDVLDPELARRVRAVGDILPSQLSGEPTLTHGDASPDQVLYERSSGRIWLTDFDRVRLAPAVTDLGSYLAVAPASQGRALLEGYAEHRPAPGAEQLGVAIAYSRLARLADPLRRADPSWRERIGVELAAIESIARSPEKKTAGA</sequence>
<organism evidence="2 3">
    <name type="scientific">Actinomyces johnsonii</name>
    <dbReference type="NCBI Taxonomy" id="544581"/>
    <lineage>
        <taxon>Bacteria</taxon>
        <taxon>Bacillati</taxon>
        <taxon>Actinomycetota</taxon>
        <taxon>Actinomycetes</taxon>
        <taxon>Actinomycetales</taxon>
        <taxon>Actinomycetaceae</taxon>
        <taxon>Actinomyces</taxon>
    </lineage>
</organism>
<dbReference type="EMBL" id="VICB01000005">
    <property type="protein sequence ID" value="TQD43703.1"/>
    <property type="molecule type" value="Genomic_DNA"/>
</dbReference>
<dbReference type="RefSeq" id="WP_141423963.1">
    <property type="nucleotide sequence ID" value="NZ_JASPFB010000002.1"/>
</dbReference>
<name>A0A508A4K5_9ACTO</name>